<dbReference type="InterPro" id="IPR027417">
    <property type="entry name" value="P-loop_NTPase"/>
</dbReference>
<dbReference type="Pfam" id="PF13872">
    <property type="entry name" value="AAA_34"/>
    <property type="match status" value="1"/>
</dbReference>
<dbReference type="EMBL" id="JH993002">
    <property type="protein sequence ID" value="EKX44799.1"/>
    <property type="molecule type" value="Genomic_DNA"/>
</dbReference>
<dbReference type="OrthoDB" id="421838at2759"/>
<evidence type="ECO:0000259" key="4">
    <source>
        <dbReference type="Pfam" id="PF13872"/>
    </source>
</evidence>
<feature type="domain" description="Strawberry notch AAA" evidence="4">
    <location>
        <begin position="1"/>
        <end position="315"/>
    </location>
</feature>
<sequence>HPDPITETSTLSSIIPPKWSIKLRLPEATIKEGRLTNLQLESVIYACEQHERMIPGTQYRSGFFMGDGPGVGKGRQIAGIILENFIRGRKRAIWISISSDLIDDAKRDICDIGGGAIPIHDLRDYGNNKDLNSFEELNQGVIFCTYSLLVRNGAGGGKDQSRLTQIVKWAGEDFDGVLAFDEAHKAKNIRIPKKGRHKLSQALRTNGTKSATAVIEIQQQLPLARVVYVSATGASEPEHLLYASRLGLWGPGTSFDTPDTFVREIRSGGTGAMELLAMELKQLGQYLARSLSFKGAEFEVVEEEIDQEFMLKYDKAVELWSDIISHFSGFCKKGIENLTRKEINQLRSQLWGANQRFWGQICMAAKVKGVVRIANEAIQQGKCVVIGLQNTGESVATEEESGCSAACNLLKNFIEKFGVKVMTTEEKEQILERIDALQLPINPLDEIIDLLGGPKRVAEMTGRSVRQVCVRGEWTLVKRIKSDSSGDAINIRERKKFMSGKKLVAIISEAASTGISLHADRRVKNTRRRVHITLQLPWSADRAVQQMGRSHRSNQSSAPEFKLIMTPIGGEWRFASAVAERLQQLGAMTQGDRRATGGSGLTNFAIDPRYGPEALEKVFNCLSDGSLPPFAEDAVNELEFLETEYENDFEKFATVAMTALQKAGMFGHGDSETFPTVNVFLNRLFGVKLCLQGQIFSFWHVLMEILIRDAKMRGEYQDGITDIASELKLKDEEILHQNPATNAHTSLLTLWGDRGVSWEEAKEFLDSQNDEVAGFYKKKDPQNDAFYNIILALAKKQEVHGKRRRIYHTTLPHAGHRPEEVSNFKLRNDYDKLDLEEAEKIWKEIYEYSKDHCGHSARSSSCKGKDVCVYKKRMYVYNILTGSVFPFWEEIKKSVAIKNPRDDEFSVKVSDSELSNAVLKIMIRLCE</sequence>
<comment type="similarity">
    <text evidence="2">Belongs to the SBNO family.</text>
</comment>
<reference evidence="6" key="1">
    <citation type="journal article" date="2012" name="Nature">
        <title>Algal genomes reveal evolutionary mosaicism and the fate of nucleomorphs.</title>
        <authorList>
            <consortium name="DOE Joint Genome Institute"/>
            <person name="Curtis B.A."/>
            <person name="Tanifuji G."/>
            <person name="Burki F."/>
            <person name="Gruber A."/>
            <person name="Irimia M."/>
            <person name="Maruyama S."/>
            <person name="Arias M.C."/>
            <person name="Ball S.G."/>
            <person name="Gile G.H."/>
            <person name="Hirakawa Y."/>
            <person name="Hopkins J.F."/>
            <person name="Kuo A."/>
            <person name="Rensing S.A."/>
            <person name="Schmutz J."/>
            <person name="Symeonidi A."/>
            <person name="Elias M."/>
            <person name="Eveleigh R.J."/>
            <person name="Herman E.K."/>
            <person name="Klute M.J."/>
            <person name="Nakayama T."/>
            <person name="Obornik M."/>
            <person name="Reyes-Prieto A."/>
            <person name="Armbrust E.V."/>
            <person name="Aves S.J."/>
            <person name="Beiko R.G."/>
            <person name="Coutinho P."/>
            <person name="Dacks J.B."/>
            <person name="Durnford D.G."/>
            <person name="Fast N.M."/>
            <person name="Green B.R."/>
            <person name="Grisdale C.J."/>
            <person name="Hempel F."/>
            <person name="Henrissat B."/>
            <person name="Hoppner M.P."/>
            <person name="Ishida K."/>
            <person name="Kim E."/>
            <person name="Koreny L."/>
            <person name="Kroth P.G."/>
            <person name="Liu Y."/>
            <person name="Malik S.B."/>
            <person name="Maier U.G."/>
            <person name="McRose D."/>
            <person name="Mock T."/>
            <person name="Neilson J.A."/>
            <person name="Onodera N.T."/>
            <person name="Poole A.M."/>
            <person name="Pritham E.J."/>
            <person name="Richards T.A."/>
            <person name="Rocap G."/>
            <person name="Roy S.W."/>
            <person name="Sarai C."/>
            <person name="Schaack S."/>
            <person name="Shirato S."/>
            <person name="Slamovits C.H."/>
            <person name="Spencer D.F."/>
            <person name="Suzuki S."/>
            <person name="Worden A.Z."/>
            <person name="Zauner S."/>
            <person name="Barry K."/>
            <person name="Bell C."/>
            <person name="Bharti A.K."/>
            <person name="Crow J.A."/>
            <person name="Grimwood J."/>
            <person name="Kramer R."/>
            <person name="Lindquist E."/>
            <person name="Lucas S."/>
            <person name="Salamov A."/>
            <person name="McFadden G.I."/>
            <person name="Lane C.E."/>
            <person name="Keeling P.J."/>
            <person name="Gray M.W."/>
            <person name="Grigoriev I.V."/>
            <person name="Archibald J.M."/>
        </authorList>
    </citation>
    <scope>NUCLEOTIDE SEQUENCE</scope>
    <source>
        <strain evidence="6">CCMP2712</strain>
    </source>
</reference>
<dbReference type="GeneID" id="17301556"/>
<dbReference type="InterPro" id="IPR057332">
    <property type="entry name" value="SBNO_a/b_dom"/>
</dbReference>
<evidence type="ECO:0000313" key="6">
    <source>
        <dbReference type="EMBL" id="EKX44799.1"/>
    </source>
</evidence>
<comment type="subcellular location">
    <subcellularLocation>
        <location evidence="1">Plastid</location>
        <location evidence="1">Chloroplast</location>
    </subcellularLocation>
</comment>
<accession>L1J9N7</accession>
<evidence type="ECO:0000259" key="3">
    <source>
        <dbReference type="Pfam" id="PF13871"/>
    </source>
</evidence>
<dbReference type="PaxDb" id="55529-EKX44799"/>
<dbReference type="GO" id="GO:0031490">
    <property type="term" value="F:chromatin DNA binding"/>
    <property type="evidence" value="ECO:0007669"/>
    <property type="project" value="TreeGrafter"/>
</dbReference>
<dbReference type="GO" id="GO:0005634">
    <property type="term" value="C:nucleus"/>
    <property type="evidence" value="ECO:0007669"/>
    <property type="project" value="TreeGrafter"/>
</dbReference>
<dbReference type="KEGG" id="gtt:GUITHDRAFT_71917"/>
<dbReference type="HOGENOM" id="CLU_000212_2_1_1"/>
<evidence type="ECO:0000256" key="1">
    <source>
        <dbReference type="ARBA" id="ARBA00004229"/>
    </source>
</evidence>
<dbReference type="RefSeq" id="XP_005831779.1">
    <property type="nucleotide sequence ID" value="XM_005831722.1"/>
</dbReference>
<dbReference type="GO" id="GO:0006355">
    <property type="term" value="P:regulation of DNA-templated transcription"/>
    <property type="evidence" value="ECO:0007669"/>
    <property type="project" value="InterPro"/>
</dbReference>
<dbReference type="Pfam" id="PF13871">
    <property type="entry name" value="Helicase_C_4"/>
    <property type="match status" value="1"/>
</dbReference>
<dbReference type="InterPro" id="IPR026937">
    <property type="entry name" value="SBNO_Helicase_C_dom"/>
</dbReference>
<dbReference type="InterPro" id="IPR026741">
    <property type="entry name" value="SNO"/>
</dbReference>
<dbReference type="InterPro" id="IPR039187">
    <property type="entry name" value="SNO_AAA"/>
</dbReference>
<dbReference type="GO" id="GO:0009507">
    <property type="term" value="C:chloroplast"/>
    <property type="evidence" value="ECO:0007669"/>
    <property type="project" value="UniProtKB-SubCell"/>
</dbReference>
<dbReference type="SUPFAM" id="SSF52540">
    <property type="entry name" value="P-loop containing nucleoside triphosphate hydrolases"/>
    <property type="match status" value="2"/>
</dbReference>
<dbReference type="PANTHER" id="PTHR12706">
    <property type="entry name" value="STRAWBERRY NOTCH-RELATED"/>
    <property type="match status" value="1"/>
</dbReference>
<dbReference type="Pfam" id="PF25373">
    <property type="entry name" value="SBNO"/>
    <property type="match status" value="1"/>
</dbReference>
<dbReference type="GO" id="GO:0042393">
    <property type="term" value="F:histone binding"/>
    <property type="evidence" value="ECO:0007669"/>
    <property type="project" value="TreeGrafter"/>
</dbReference>
<protein>
    <recommendedName>
        <fullName evidence="7">Strawberry notch helicase C domain-containing protein</fullName>
    </recommendedName>
</protein>
<gene>
    <name evidence="6" type="ORF">GUITHDRAFT_71917</name>
</gene>
<evidence type="ECO:0000259" key="5">
    <source>
        <dbReference type="Pfam" id="PF25373"/>
    </source>
</evidence>
<dbReference type="AlphaFoldDB" id="L1J9N7"/>
<name>L1J9N7_GUITC</name>
<evidence type="ECO:0000256" key="2">
    <source>
        <dbReference type="ARBA" id="ARBA00006992"/>
    </source>
</evidence>
<feature type="domain" description="Strawberry notch helicase C" evidence="3">
    <location>
        <begin position="442"/>
        <end position="722"/>
    </location>
</feature>
<organism evidence="6">
    <name type="scientific">Guillardia theta (strain CCMP2712)</name>
    <name type="common">Cryptophyte</name>
    <dbReference type="NCBI Taxonomy" id="905079"/>
    <lineage>
        <taxon>Eukaryota</taxon>
        <taxon>Cryptophyceae</taxon>
        <taxon>Pyrenomonadales</taxon>
        <taxon>Geminigeraceae</taxon>
        <taxon>Guillardia</taxon>
    </lineage>
</organism>
<dbReference type="eggNOG" id="KOG1513">
    <property type="taxonomic scope" value="Eukaryota"/>
</dbReference>
<evidence type="ECO:0008006" key="7">
    <source>
        <dbReference type="Google" id="ProtNLM"/>
    </source>
</evidence>
<proteinExistence type="inferred from homology"/>
<dbReference type="Gene3D" id="3.40.50.300">
    <property type="entry name" value="P-loop containing nucleotide triphosphate hydrolases"/>
    <property type="match status" value="1"/>
</dbReference>
<feature type="domain" description="SBNO alpha/beta" evidence="5">
    <location>
        <begin position="756"/>
        <end position="864"/>
    </location>
</feature>
<feature type="non-terminal residue" evidence="6">
    <location>
        <position position="927"/>
    </location>
</feature>
<dbReference type="PANTHER" id="PTHR12706:SF30">
    <property type="entry name" value="PROTEIN STRAWBERRY NOTCH-RELATED"/>
    <property type="match status" value="1"/>
</dbReference>